<sequence>MKMMQRMGFGQRWSKWIRLGMGINSVKLPILINKNPCGFFPSNRGLRQGTPYLLSFYLGYGGVEQPIPDYKSKWLDQRFPSGGEYKKQSRDHSSTVCR</sequence>
<organism evidence="1">
    <name type="scientific">Solanum chacoense</name>
    <name type="common">Chaco potato</name>
    <dbReference type="NCBI Taxonomy" id="4108"/>
    <lineage>
        <taxon>Eukaryota</taxon>
        <taxon>Viridiplantae</taxon>
        <taxon>Streptophyta</taxon>
        <taxon>Embryophyta</taxon>
        <taxon>Tracheophyta</taxon>
        <taxon>Spermatophyta</taxon>
        <taxon>Magnoliopsida</taxon>
        <taxon>eudicotyledons</taxon>
        <taxon>Gunneridae</taxon>
        <taxon>Pentapetalae</taxon>
        <taxon>asterids</taxon>
        <taxon>lamiids</taxon>
        <taxon>Solanales</taxon>
        <taxon>Solanaceae</taxon>
        <taxon>Solanoideae</taxon>
        <taxon>Solaneae</taxon>
        <taxon>Solanum</taxon>
    </lineage>
</organism>
<proteinExistence type="predicted"/>
<accession>A0A0V0GJL1</accession>
<evidence type="ECO:0000313" key="1">
    <source>
        <dbReference type="EMBL" id="JAP08372.1"/>
    </source>
</evidence>
<name>A0A0V0GJL1_SOLCH</name>
<dbReference type="EMBL" id="GEDG01037021">
    <property type="protein sequence ID" value="JAP08372.1"/>
    <property type="molecule type" value="Transcribed_RNA"/>
</dbReference>
<protein>
    <submittedName>
        <fullName evidence="1">Putative ovule protein</fullName>
    </submittedName>
</protein>
<reference evidence="1" key="1">
    <citation type="submission" date="2015-12" db="EMBL/GenBank/DDBJ databases">
        <title>Gene expression during late stages of embryo sac development: a critical building block for successful pollen-pistil interactions.</title>
        <authorList>
            <person name="Liu Y."/>
            <person name="Joly V."/>
            <person name="Sabar M."/>
            <person name="Matton D.P."/>
        </authorList>
    </citation>
    <scope>NUCLEOTIDE SEQUENCE</scope>
</reference>
<dbReference type="AlphaFoldDB" id="A0A0V0GJL1"/>